<evidence type="ECO:0000313" key="4">
    <source>
        <dbReference type="Proteomes" id="UP001359485"/>
    </source>
</evidence>
<proteinExistence type="predicted"/>
<keyword evidence="4" id="KW-1185">Reference proteome</keyword>
<evidence type="ECO:0000313" key="3">
    <source>
        <dbReference type="EMBL" id="KAK6624647.1"/>
    </source>
</evidence>
<feature type="compositionally biased region" description="Acidic residues" evidence="1">
    <location>
        <begin position="182"/>
        <end position="206"/>
    </location>
</feature>
<protein>
    <submittedName>
        <fullName evidence="3">Uncharacterized protein</fullName>
    </submittedName>
</protein>
<sequence>MQCFRIFLLLVVFVSQSGTSKARRLRHYELEVLLDSNATKNSLSNRNGYSMSNLLNKGKNKTNVLDYKSLLKKLEEEEEEKYLRENAKYLIQKELKRQLKEMKTKDDQKTKFITLRKGDFSSYNVQEDGDSLDEDSTGLNDHGLRPNLDKKSNTNNEKASTRKKIEKQKVEAKVASAKAADDDTEGEKDDDDDEDDDEEEEDDGTEETTASGEFGLGIPLIDDVMKMKLLLFRGLLMGATDVASLFVNKLRDNVGLLKVNPQQASRASSGLSSASPPKSKSKPTQKPPKAHKKVRKSQSSIKPKSNFLTRLAKIFD</sequence>
<organism evidence="3 4">
    <name type="scientific">Polyplax serrata</name>
    <name type="common">Common mouse louse</name>
    <dbReference type="NCBI Taxonomy" id="468196"/>
    <lineage>
        <taxon>Eukaryota</taxon>
        <taxon>Metazoa</taxon>
        <taxon>Ecdysozoa</taxon>
        <taxon>Arthropoda</taxon>
        <taxon>Hexapoda</taxon>
        <taxon>Insecta</taxon>
        <taxon>Pterygota</taxon>
        <taxon>Neoptera</taxon>
        <taxon>Paraneoptera</taxon>
        <taxon>Psocodea</taxon>
        <taxon>Troctomorpha</taxon>
        <taxon>Phthiraptera</taxon>
        <taxon>Anoplura</taxon>
        <taxon>Polyplacidae</taxon>
        <taxon>Polyplax</taxon>
    </lineage>
</organism>
<feature type="compositionally biased region" description="Basic residues" evidence="1">
    <location>
        <begin position="279"/>
        <end position="296"/>
    </location>
</feature>
<dbReference type="Proteomes" id="UP001359485">
    <property type="component" value="Unassembled WGS sequence"/>
</dbReference>
<keyword evidence="2" id="KW-0732">Signal</keyword>
<evidence type="ECO:0000256" key="2">
    <source>
        <dbReference type="SAM" id="SignalP"/>
    </source>
</evidence>
<feature type="compositionally biased region" description="Low complexity" evidence="1">
    <location>
        <begin position="264"/>
        <end position="278"/>
    </location>
</feature>
<gene>
    <name evidence="3" type="ORF">RUM44_011506</name>
</gene>
<feature type="chain" id="PRO_5046301637" evidence="2">
    <location>
        <begin position="23"/>
        <end position="316"/>
    </location>
</feature>
<evidence type="ECO:0000256" key="1">
    <source>
        <dbReference type="SAM" id="MobiDB-lite"/>
    </source>
</evidence>
<feature type="compositionally biased region" description="Acidic residues" evidence="1">
    <location>
        <begin position="127"/>
        <end position="136"/>
    </location>
</feature>
<feature type="region of interest" description="Disordered" evidence="1">
    <location>
        <begin position="123"/>
        <end position="214"/>
    </location>
</feature>
<comment type="caution">
    <text evidence="3">The sequence shown here is derived from an EMBL/GenBank/DDBJ whole genome shotgun (WGS) entry which is preliminary data.</text>
</comment>
<name>A0ABR1AQX1_POLSC</name>
<dbReference type="EMBL" id="JAWJWF010000046">
    <property type="protein sequence ID" value="KAK6624647.1"/>
    <property type="molecule type" value="Genomic_DNA"/>
</dbReference>
<feature type="region of interest" description="Disordered" evidence="1">
    <location>
        <begin position="261"/>
        <end position="304"/>
    </location>
</feature>
<feature type="signal peptide" evidence="2">
    <location>
        <begin position="1"/>
        <end position="22"/>
    </location>
</feature>
<accession>A0ABR1AQX1</accession>
<reference evidence="3 4" key="1">
    <citation type="submission" date="2023-09" db="EMBL/GenBank/DDBJ databases">
        <title>Genomes of two closely related lineages of the louse Polyplax serrata with different host specificities.</title>
        <authorList>
            <person name="Martinu J."/>
            <person name="Tarabai H."/>
            <person name="Stefka J."/>
            <person name="Hypsa V."/>
        </authorList>
    </citation>
    <scope>NUCLEOTIDE SEQUENCE [LARGE SCALE GENOMIC DNA]</scope>
    <source>
        <strain evidence="3">98ZLc_SE</strain>
    </source>
</reference>
<feature type="compositionally biased region" description="Basic and acidic residues" evidence="1">
    <location>
        <begin position="142"/>
        <end position="152"/>
    </location>
</feature>